<reference evidence="15 16" key="1">
    <citation type="submission" date="2015-09" db="EMBL/GenBank/DDBJ databases">
        <authorList>
            <consortium name="Pathogen Informatics"/>
        </authorList>
    </citation>
    <scope>NUCLEOTIDE SEQUENCE [LARGE SCALE GENOMIC DNA]</scope>
    <source>
        <strain evidence="13 16">2789STDY5608822</strain>
        <strain evidence="12 17">2789STDY5608872</strain>
        <strain evidence="14 15">2789STDY5834948</strain>
    </source>
</reference>
<comment type="subunit">
    <text evidence="8">Composed of six subunits; NqrA, NqrB, NqrC, NqrD, NqrE and NqrF.</text>
</comment>
<protein>
    <recommendedName>
        <fullName evidence="8">Na(+)-translocating NADH-quinone reductase subunit A</fullName>
        <shortName evidence="8">Na(+)-NQR subunit A</shortName>
        <shortName evidence="8">Na(+)-translocating NQR subunit A</shortName>
        <ecNumber evidence="8">7.2.1.1</ecNumber>
    </recommendedName>
    <alternativeName>
        <fullName evidence="8">NQR complex subunit A</fullName>
    </alternativeName>
    <alternativeName>
        <fullName evidence="8">NQR-1 subunit A</fullName>
    </alternativeName>
</protein>
<evidence type="ECO:0000313" key="13">
    <source>
        <dbReference type="EMBL" id="CUO39205.1"/>
    </source>
</evidence>
<feature type="domain" description="Na(+)-translocating NADH-quinone reductase subunit A C-terminal" evidence="10">
    <location>
        <begin position="277"/>
        <end position="326"/>
    </location>
</feature>
<dbReference type="InterPro" id="IPR011053">
    <property type="entry name" value="Single_hybrid_motif"/>
</dbReference>
<dbReference type="GO" id="GO:0006814">
    <property type="term" value="P:sodium ion transport"/>
    <property type="evidence" value="ECO:0007669"/>
    <property type="project" value="UniProtKB-UniRule"/>
</dbReference>
<dbReference type="Pfam" id="PF11973">
    <property type="entry name" value="NQRA_SLBB"/>
    <property type="match status" value="1"/>
</dbReference>
<dbReference type="InterPro" id="IPR022615">
    <property type="entry name" value="NqrA_C_domain"/>
</dbReference>
<evidence type="ECO:0000256" key="7">
    <source>
        <dbReference type="ARBA" id="ARBA00023201"/>
    </source>
</evidence>
<keyword evidence="7 8" id="KW-0739">Sodium transport</keyword>
<keyword evidence="3 8" id="KW-0520">NAD</keyword>
<keyword evidence="6 8" id="KW-0830">Ubiquinone</keyword>
<keyword evidence="4 8" id="KW-0915">Sodium</keyword>
<organism evidence="12 17">
    <name type="scientific">Parabacteroides distasonis</name>
    <dbReference type="NCBI Taxonomy" id="823"/>
    <lineage>
        <taxon>Bacteria</taxon>
        <taxon>Pseudomonadati</taxon>
        <taxon>Bacteroidota</taxon>
        <taxon>Bacteroidia</taxon>
        <taxon>Bacteroidales</taxon>
        <taxon>Tannerellaceae</taxon>
        <taxon>Parabacteroides</taxon>
    </lineage>
</organism>
<evidence type="ECO:0000313" key="15">
    <source>
        <dbReference type="Proteomes" id="UP000095332"/>
    </source>
</evidence>
<comment type="function">
    <text evidence="8">NQR complex catalyzes the reduction of ubiquinone-1 to ubiquinol by two successive reactions, coupled with the transport of Na(+) ions from the cytoplasm to the periplasm. NqrA to NqrE are probably involved in the second step, the conversion of ubisemiquinone to ubiquinol.</text>
</comment>
<dbReference type="EMBL" id="CYXP01000001">
    <property type="protein sequence ID" value="CUM77618.1"/>
    <property type="molecule type" value="Genomic_DNA"/>
</dbReference>
<dbReference type="NCBIfam" id="TIGR01936">
    <property type="entry name" value="nqrA"/>
    <property type="match status" value="1"/>
</dbReference>
<evidence type="ECO:0000256" key="2">
    <source>
        <dbReference type="ARBA" id="ARBA00022967"/>
    </source>
</evidence>
<evidence type="ECO:0000256" key="4">
    <source>
        <dbReference type="ARBA" id="ARBA00023053"/>
    </source>
</evidence>
<dbReference type="Proteomes" id="UP000095455">
    <property type="component" value="Unassembled WGS sequence"/>
</dbReference>
<evidence type="ECO:0000313" key="12">
    <source>
        <dbReference type="EMBL" id="CUM77618.1"/>
    </source>
</evidence>
<evidence type="ECO:0000313" key="17">
    <source>
        <dbReference type="Proteomes" id="UP000095591"/>
    </source>
</evidence>
<dbReference type="SUPFAM" id="SSF51230">
    <property type="entry name" value="Single hybrid motif"/>
    <property type="match status" value="1"/>
</dbReference>
<keyword evidence="1 8" id="KW-0813">Transport</keyword>
<dbReference type="GO" id="GO:0016655">
    <property type="term" value="F:oxidoreductase activity, acting on NAD(P)H, quinone or similar compound as acceptor"/>
    <property type="evidence" value="ECO:0007669"/>
    <property type="project" value="UniProtKB-UniRule"/>
</dbReference>
<keyword evidence="5 8" id="KW-0406">Ion transport</keyword>
<evidence type="ECO:0000256" key="6">
    <source>
        <dbReference type="ARBA" id="ARBA00023075"/>
    </source>
</evidence>
<evidence type="ECO:0000256" key="8">
    <source>
        <dbReference type="HAMAP-Rule" id="MF_00425"/>
    </source>
</evidence>
<dbReference type="InterPro" id="IPR056148">
    <property type="entry name" value="NQRA_2nd"/>
</dbReference>
<sequence length="464" mass="50997">MFTFAGKLHINNFSCIMANVIKIKKGLDINLKGKASDVLLNGGKSESYAIVPDYYNGILPKVVAKVGEKVKAGSVLMIDKNRPEIKFVSPVSGEVTAVNRGEKRKVLSIVVKPDAQIEYEEFGKKNVASLQGAEVKEVLLNAGMWPFIKQRPYDIVAAPLDTPRDIFVSAFYSAPLAPNFDFIVKGQEADFQTGLNALAKLTNGKVYVGVRSGSVVSGMKGVEIVEVEGPHPAANVGVQINHIKPVNKGEVVWTVNPADVIVIGRLFNKGVADFSRMVAITGSETTERGYVKTISGCTIKSLVNGKVLGQEHIRIISGNVLTGTKVNMDGYLGAYDNQITVIPEGDETHEFLGFAMPRFNQFSASHSYFSWLGTSKEYVIDARIKGGKRAMIMSNEYDKVFPMDIYPEYLLKAIIAFDIDKMENLGIYEVAPEDFALCEFVDTSKIELQKIVRDGLNLLYKEMN</sequence>
<dbReference type="EMBL" id="CZBM01000001">
    <property type="protein sequence ID" value="CUP56073.1"/>
    <property type="molecule type" value="Genomic_DNA"/>
</dbReference>
<dbReference type="HAMAP" id="MF_00425">
    <property type="entry name" value="NqrA"/>
    <property type="match status" value="1"/>
</dbReference>
<dbReference type="Proteomes" id="UP000095591">
    <property type="component" value="Unassembled WGS sequence"/>
</dbReference>
<comment type="catalytic activity">
    <reaction evidence="8">
        <text>a ubiquinone + n Na(+)(in) + NADH + H(+) = a ubiquinol + n Na(+)(out) + NAD(+)</text>
        <dbReference type="Rhea" id="RHEA:47748"/>
        <dbReference type="Rhea" id="RHEA-COMP:9565"/>
        <dbReference type="Rhea" id="RHEA-COMP:9566"/>
        <dbReference type="ChEBI" id="CHEBI:15378"/>
        <dbReference type="ChEBI" id="CHEBI:16389"/>
        <dbReference type="ChEBI" id="CHEBI:17976"/>
        <dbReference type="ChEBI" id="CHEBI:29101"/>
        <dbReference type="ChEBI" id="CHEBI:57540"/>
        <dbReference type="ChEBI" id="CHEBI:57945"/>
        <dbReference type="EC" id="7.2.1.1"/>
    </reaction>
</comment>
<dbReference type="Pfam" id="PF24836">
    <property type="entry name" value="NQRA_2nd"/>
    <property type="match status" value="1"/>
</dbReference>
<accession>A0A173RK25</accession>
<feature type="domain" description="NqrA N-terminal barrel-sandwich hybrid" evidence="9">
    <location>
        <begin position="21"/>
        <end position="113"/>
    </location>
</feature>
<dbReference type="PANTHER" id="PTHR37839">
    <property type="entry name" value="NA(+)-TRANSLOCATING NADH-QUINONE REDUCTASE SUBUNIT A"/>
    <property type="match status" value="1"/>
</dbReference>
<evidence type="ECO:0000313" key="16">
    <source>
        <dbReference type="Proteomes" id="UP000095455"/>
    </source>
</evidence>
<comment type="similarity">
    <text evidence="8">Belongs to the NqrA family.</text>
</comment>
<evidence type="ECO:0000313" key="14">
    <source>
        <dbReference type="EMBL" id="CUP56073.1"/>
    </source>
</evidence>
<dbReference type="Pfam" id="PF05896">
    <property type="entry name" value="NQRA_N"/>
    <property type="match status" value="1"/>
</dbReference>
<evidence type="ECO:0000259" key="9">
    <source>
        <dbReference type="Pfam" id="PF05896"/>
    </source>
</evidence>
<gene>
    <name evidence="8 12" type="primary">nqrA</name>
    <name evidence="13" type="ORF">ERS852380_02184</name>
    <name evidence="12" type="ORF">ERS852429_00517</name>
    <name evidence="14" type="ORF">ERS852560_00296</name>
</gene>
<proteinExistence type="inferred from homology"/>
<dbReference type="Proteomes" id="UP000095332">
    <property type="component" value="Unassembled WGS sequence"/>
</dbReference>
<keyword evidence="2 8" id="KW-1278">Translocase</keyword>
<evidence type="ECO:0000259" key="11">
    <source>
        <dbReference type="Pfam" id="PF24836"/>
    </source>
</evidence>
<evidence type="ECO:0000256" key="5">
    <source>
        <dbReference type="ARBA" id="ARBA00023065"/>
    </source>
</evidence>
<dbReference type="PANTHER" id="PTHR37839:SF1">
    <property type="entry name" value="NA(+)-TRANSLOCATING NADH-QUINONE REDUCTASE SUBUNIT A"/>
    <property type="match status" value="1"/>
</dbReference>
<dbReference type="AlphaFoldDB" id="A0A173RK25"/>
<evidence type="ECO:0000256" key="1">
    <source>
        <dbReference type="ARBA" id="ARBA00022448"/>
    </source>
</evidence>
<dbReference type="EMBL" id="CYYK01000007">
    <property type="protein sequence ID" value="CUO39205.1"/>
    <property type="molecule type" value="Genomic_DNA"/>
</dbReference>
<dbReference type="EC" id="7.2.1.1" evidence="8"/>
<dbReference type="InterPro" id="IPR056147">
    <property type="entry name" value="NQRA_N"/>
</dbReference>
<name>A0A173RK25_PARDI</name>
<dbReference type="InterPro" id="IPR008703">
    <property type="entry name" value="NqrA"/>
</dbReference>
<dbReference type="NCBIfam" id="NF003761">
    <property type="entry name" value="PRK05352.1-4"/>
    <property type="match status" value="1"/>
</dbReference>
<keyword evidence="12" id="KW-0560">Oxidoreductase</keyword>
<feature type="domain" description="NqrA second alpha/beta" evidence="11">
    <location>
        <begin position="131"/>
        <end position="271"/>
    </location>
</feature>
<evidence type="ECO:0000259" key="10">
    <source>
        <dbReference type="Pfam" id="PF11973"/>
    </source>
</evidence>
<evidence type="ECO:0000256" key="3">
    <source>
        <dbReference type="ARBA" id="ARBA00023027"/>
    </source>
</evidence>